<dbReference type="Proteomes" id="UP000289200">
    <property type="component" value="Unassembled WGS sequence"/>
</dbReference>
<gene>
    <name evidence="2" type="ORF">RHODGE_RHODGE_03566</name>
</gene>
<name>A0A447CYJ7_9BRAD</name>
<comment type="caution">
    <text evidence="2">The sequence shown here is derived from an EMBL/GenBank/DDBJ whole genome shotgun (WGS) entry which is preliminary data.</text>
</comment>
<dbReference type="EMBL" id="UWOC01000168">
    <property type="protein sequence ID" value="VCU10376.1"/>
    <property type="molecule type" value="Genomic_DNA"/>
</dbReference>
<accession>A0A447CYJ7</accession>
<evidence type="ECO:0000313" key="2">
    <source>
        <dbReference type="EMBL" id="VCU10376.1"/>
    </source>
</evidence>
<protein>
    <recommendedName>
        <fullName evidence="4">CopG family transcriptional regulator</fullName>
    </recommendedName>
</protein>
<evidence type="ECO:0008006" key="4">
    <source>
        <dbReference type="Google" id="ProtNLM"/>
    </source>
</evidence>
<sequence length="122" mass="13307">MKNVTITLPDDVLARARVEAAKQAKSLSRFVADAVVEKMGATDDPAVALDRFLSGPGYPGIAANLPTREELYAEREEELLRRYESHRLRDGPGGASEATERRGLAEEPEQDPYAGPQSAKPE</sequence>
<keyword evidence="3" id="KW-1185">Reference proteome</keyword>
<feature type="region of interest" description="Disordered" evidence="1">
    <location>
        <begin position="83"/>
        <end position="122"/>
    </location>
</feature>
<organism evidence="2 3">
    <name type="scientific">Rhodoplanes serenus</name>
    <dbReference type="NCBI Taxonomy" id="200615"/>
    <lineage>
        <taxon>Bacteria</taxon>
        <taxon>Pseudomonadati</taxon>
        <taxon>Pseudomonadota</taxon>
        <taxon>Alphaproteobacteria</taxon>
        <taxon>Hyphomicrobiales</taxon>
        <taxon>Nitrobacteraceae</taxon>
        <taxon>Rhodoplanes</taxon>
    </lineage>
</organism>
<dbReference type="AlphaFoldDB" id="A0A447CYJ7"/>
<evidence type="ECO:0000256" key="1">
    <source>
        <dbReference type="SAM" id="MobiDB-lite"/>
    </source>
</evidence>
<proteinExistence type="predicted"/>
<dbReference type="RefSeq" id="WP_158859427.1">
    <property type="nucleotide sequence ID" value="NZ_NPEW01000016.1"/>
</dbReference>
<evidence type="ECO:0000313" key="3">
    <source>
        <dbReference type="Proteomes" id="UP000289200"/>
    </source>
</evidence>
<reference evidence="3" key="1">
    <citation type="submission" date="2018-10" db="EMBL/GenBank/DDBJ databases">
        <authorList>
            <person name="Peiro R."/>
            <person name="Begona"/>
            <person name="Cbmso G."/>
            <person name="Lopez M."/>
            <person name="Gonzalez S."/>
            <person name="Sacristan E."/>
            <person name="Castillo E."/>
        </authorList>
    </citation>
    <scope>NUCLEOTIDE SEQUENCE [LARGE SCALE GENOMIC DNA]</scope>
</reference>